<name>A0A0D0ZX16_CLOBO</name>
<sequence>MSKDLDIKSKNQSAITNSENSRNSTTGYMDRGNASKIAAKQGTRNKN</sequence>
<dbReference type="RefSeq" id="WP_003487160.1">
    <property type="nucleotide sequence ID" value="NZ_JXSU01000007.1"/>
</dbReference>
<evidence type="ECO:0000313" key="3">
    <source>
        <dbReference type="Proteomes" id="UP000032250"/>
    </source>
</evidence>
<organism evidence="2 3">
    <name type="scientific">Clostridium botulinum B2 450</name>
    <dbReference type="NCBI Taxonomy" id="1379739"/>
    <lineage>
        <taxon>Bacteria</taxon>
        <taxon>Bacillati</taxon>
        <taxon>Bacillota</taxon>
        <taxon>Clostridia</taxon>
        <taxon>Eubacteriales</taxon>
        <taxon>Clostridiaceae</taxon>
        <taxon>Clostridium</taxon>
    </lineage>
</organism>
<dbReference type="OrthoDB" id="1924420at2"/>
<proteinExistence type="predicted"/>
<protein>
    <submittedName>
        <fullName evidence="2">Uncharacterized protein</fullName>
    </submittedName>
</protein>
<evidence type="ECO:0000256" key="1">
    <source>
        <dbReference type="SAM" id="MobiDB-lite"/>
    </source>
</evidence>
<dbReference type="Proteomes" id="UP000032250">
    <property type="component" value="Unassembled WGS sequence"/>
</dbReference>
<accession>A0A0D0ZX16</accession>
<dbReference type="HOGENOM" id="CLU_3166292_0_0_9"/>
<comment type="caution">
    <text evidence="2">The sequence shown here is derived from an EMBL/GenBank/DDBJ whole genome shotgun (WGS) entry which is preliminary data.</text>
</comment>
<evidence type="ECO:0000313" key="2">
    <source>
        <dbReference type="EMBL" id="KIS23163.1"/>
    </source>
</evidence>
<feature type="compositionally biased region" description="Polar residues" evidence="1">
    <location>
        <begin position="10"/>
        <end position="27"/>
    </location>
</feature>
<dbReference type="EMBL" id="JXSU01000007">
    <property type="protein sequence ID" value="KIS23163.1"/>
    <property type="molecule type" value="Genomic_DNA"/>
</dbReference>
<dbReference type="PATRIC" id="fig|1379739.3.peg.1537"/>
<gene>
    <name evidence="2" type="ORF">N495_06040</name>
</gene>
<reference evidence="2 3" key="1">
    <citation type="submission" date="2014-06" db="EMBL/GenBank/DDBJ databases">
        <title>Genome characterization of distinct group I Clostridium botulinum lineages.</title>
        <authorList>
            <person name="Giordani F."/>
            <person name="Anselmo A."/>
            <person name="Fillo S."/>
            <person name="Palozzi A.M."/>
            <person name="Fortunato A."/>
            <person name="Gentile B."/>
            <person name="Ciammaruconi A."/>
            <person name="Anniballi F."/>
            <person name="De Medici D."/>
            <person name="Lista F."/>
        </authorList>
    </citation>
    <scope>NUCLEOTIDE SEQUENCE [LARGE SCALE GENOMIC DNA]</scope>
    <source>
        <strain evidence="2 3">B2 450</strain>
    </source>
</reference>
<dbReference type="AlphaFoldDB" id="A0A0D0ZX16"/>
<feature type="region of interest" description="Disordered" evidence="1">
    <location>
        <begin position="1"/>
        <end position="47"/>
    </location>
</feature>